<organism evidence="2 3">
    <name type="scientific">Mucor saturninus</name>
    <dbReference type="NCBI Taxonomy" id="64648"/>
    <lineage>
        <taxon>Eukaryota</taxon>
        <taxon>Fungi</taxon>
        <taxon>Fungi incertae sedis</taxon>
        <taxon>Mucoromycota</taxon>
        <taxon>Mucoromycotina</taxon>
        <taxon>Mucoromycetes</taxon>
        <taxon>Mucorales</taxon>
        <taxon>Mucorineae</taxon>
        <taxon>Mucoraceae</taxon>
        <taxon>Mucor</taxon>
    </lineage>
</organism>
<feature type="region of interest" description="Disordered" evidence="1">
    <location>
        <begin position="25"/>
        <end position="45"/>
    </location>
</feature>
<gene>
    <name evidence="2" type="ORF">INT47_011786</name>
</gene>
<proteinExistence type="predicted"/>
<keyword evidence="3" id="KW-1185">Reference proteome</keyword>
<dbReference type="EMBL" id="JAEPRD010000023">
    <property type="protein sequence ID" value="KAG2207666.1"/>
    <property type="molecule type" value="Genomic_DNA"/>
</dbReference>
<dbReference type="Proteomes" id="UP000603453">
    <property type="component" value="Unassembled WGS sequence"/>
</dbReference>
<reference evidence="2" key="1">
    <citation type="submission" date="2020-12" db="EMBL/GenBank/DDBJ databases">
        <title>Metabolic potential, ecology and presence of endohyphal bacteria is reflected in genomic diversity of Mucoromycotina.</title>
        <authorList>
            <person name="Muszewska A."/>
            <person name="Okrasinska A."/>
            <person name="Steczkiewicz K."/>
            <person name="Drgas O."/>
            <person name="Orlowska M."/>
            <person name="Perlinska-Lenart U."/>
            <person name="Aleksandrzak-Piekarczyk T."/>
            <person name="Szatraj K."/>
            <person name="Zielenkiewicz U."/>
            <person name="Pilsyk S."/>
            <person name="Malc E."/>
            <person name="Mieczkowski P."/>
            <person name="Kruszewska J.S."/>
            <person name="Biernat P."/>
            <person name="Pawlowska J."/>
        </authorList>
    </citation>
    <scope>NUCLEOTIDE SEQUENCE</scope>
    <source>
        <strain evidence="2">WA0000017839</strain>
    </source>
</reference>
<protein>
    <submittedName>
        <fullName evidence="2">Uncharacterized protein</fullName>
    </submittedName>
</protein>
<accession>A0A8H7V2F1</accession>
<name>A0A8H7V2F1_9FUNG</name>
<dbReference type="OrthoDB" id="273230at2759"/>
<comment type="caution">
    <text evidence="2">The sequence shown here is derived from an EMBL/GenBank/DDBJ whole genome shotgun (WGS) entry which is preliminary data.</text>
</comment>
<evidence type="ECO:0000313" key="3">
    <source>
        <dbReference type="Proteomes" id="UP000603453"/>
    </source>
</evidence>
<evidence type="ECO:0000313" key="2">
    <source>
        <dbReference type="EMBL" id="KAG2207666.1"/>
    </source>
</evidence>
<feature type="compositionally biased region" description="Low complexity" evidence="1">
    <location>
        <begin position="31"/>
        <end position="45"/>
    </location>
</feature>
<sequence length="188" mass="21218">MQSPTSFKEKWNSLKVWFAPVLPKRRPSQCSTTSTETTATTASTSTTHNCYGKDDLLYIPSGNKRPSIPNSLNEGVFDKCMSTFLRRPSNGSCVTSTSTINDDMDKEIEKLYELYNFAMDEISYAEDSRGSPYYQGDRIAAQEAIDQCTESYQTLLQQYSIDSTISYKISTLSKKMESLPVHDDQLSF</sequence>
<dbReference type="AlphaFoldDB" id="A0A8H7V2F1"/>
<evidence type="ECO:0000256" key="1">
    <source>
        <dbReference type="SAM" id="MobiDB-lite"/>
    </source>
</evidence>